<dbReference type="PROSITE" id="PS01076">
    <property type="entry name" value="ACETATE_KINASE_2"/>
    <property type="match status" value="1"/>
</dbReference>
<evidence type="ECO:0000256" key="4">
    <source>
        <dbReference type="ARBA" id="ARBA00022679"/>
    </source>
</evidence>
<dbReference type="Gene3D" id="3.30.420.40">
    <property type="match status" value="2"/>
</dbReference>
<comment type="similarity">
    <text evidence="2 9 10">Belongs to the acetokinase family.</text>
</comment>
<dbReference type="InterPro" id="IPR000890">
    <property type="entry name" value="Aliphatic_acid_kin_short-chain"/>
</dbReference>
<evidence type="ECO:0000256" key="10">
    <source>
        <dbReference type="RuleBase" id="RU003835"/>
    </source>
</evidence>
<evidence type="ECO:0000256" key="2">
    <source>
        <dbReference type="ARBA" id="ARBA00008748"/>
    </source>
</evidence>
<comment type="catalytic activity">
    <reaction evidence="8 9">
        <text>butanoate + ATP = butanoyl phosphate + ADP</text>
        <dbReference type="Rhea" id="RHEA:13585"/>
        <dbReference type="ChEBI" id="CHEBI:17968"/>
        <dbReference type="ChEBI" id="CHEBI:30616"/>
        <dbReference type="ChEBI" id="CHEBI:58079"/>
        <dbReference type="ChEBI" id="CHEBI:456216"/>
        <dbReference type="EC" id="2.7.2.7"/>
    </reaction>
</comment>
<evidence type="ECO:0000313" key="11">
    <source>
        <dbReference type="EMBL" id="MBO8440198.1"/>
    </source>
</evidence>
<dbReference type="GO" id="GO:0008776">
    <property type="term" value="F:acetate kinase activity"/>
    <property type="evidence" value="ECO:0007669"/>
    <property type="project" value="TreeGrafter"/>
</dbReference>
<comment type="caution">
    <text evidence="11">The sequence shown here is derived from an EMBL/GenBank/DDBJ whole genome shotgun (WGS) entry which is preliminary data.</text>
</comment>
<dbReference type="Pfam" id="PF00871">
    <property type="entry name" value="Acetate_kinase"/>
    <property type="match status" value="1"/>
</dbReference>
<dbReference type="EC" id="2.7.2.7" evidence="9"/>
<dbReference type="GO" id="GO:0005737">
    <property type="term" value="C:cytoplasm"/>
    <property type="evidence" value="ECO:0007669"/>
    <property type="project" value="UniProtKB-SubCell"/>
</dbReference>
<sequence>MKKILVINPGSTSTKFAVFHDDKPVFQKTLRHQGEELAPYPTVASQYEFRKETILKALREEGIAEDFDIIVGRGGLLKPIASGVYEVNEAMRETLLAAKYGEHASNLGGLVAADIAKTVGCKAVIADPVVVDELQDVARVSGHPLLPNISIFHALNQKAIARRYAKECGKKYEEMNLIVAHLGGGISVGAHNYGKVIDVNCALGGNGPFSPERVGTVSATGLMELCFSGKYTKQEVKKMLVGNGGLMAHCGSNDAYVVEQRAESGKDPHAALIYDAMAYTVAKEAGAMATVLKGKVDAILLTGGIAYGKGFCKYIEDMVGFIAPVKVYPGEDELGALAENGLRVLNGEKCLTYEE</sequence>
<dbReference type="NCBIfam" id="TIGR02707">
    <property type="entry name" value="butyr_kinase"/>
    <property type="match status" value="1"/>
</dbReference>
<evidence type="ECO:0000256" key="5">
    <source>
        <dbReference type="ARBA" id="ARBA00022741"/>
    </source>
</evidence>
<dbReference type="PROSITE" id="PS01075">
    <property type="entry name" value="ACETATE_KINASE_1"/>
    <property type="match status" value="1"/>
</dbReference>
<name>A0A940DKF4_9BACT</name>
<evidence type="ECO:0000256" key="8">
    <source>
        <dbReference type="ARBA" id="ARBA00048596"/>
    </source>
</evidence>
<evidence type="ECO:0000256" key="3">
    <source>
        <dbReference type="ARBA" id="ARBA00022490"/>
    </source>
</evidence>
<dbReference type="NCBIfam" id="NF002834">
    <property type="entry name" value="PRK03011.1-5"/>
    <property type="match status" value="1"/>
</dbReference>
<dbReference type="EMBL" id="JADIMV010000103">
    <property type="protein sequence ID" value="MBO8440198.1"/>
    <property type="molecule type" value="Genomic_DNA"/>
</dbReference>
<dbReference type="InterPro" id="IPR043129">
    <property type="entry name" value="ATPase_NBD"/>
</dbReference>
<dbReference type="PANTHER" id="PTHR21060:SF3">
    <property type="entry name" value="BUTYRATE KINASE 2-RELATED"/>
    <property type="match status" value="1"/>
</dbReference>
<dbReference type="HAMAP" id="MF_00542">
    <property type="entry name" value="Butyrate_kinase"/>
    <property type="match status" value="1"/>
</dbReference>
<organism evidence="11 12">
    <name type="scientific">Candidatus Aphodosoma intestinipullorum</name>
    <dbReference type="NCBI Taxonomy" id="2840674"/>
    <lineage>
        <taxon>Bacteria</taxon>
        <taxon>Pseudomonadati</taxon>
        <taxon>Bacteroidota</taxon>
        <taxon>Bacteroidia</taxon>
        <taxon>Bacteroidales</taxon>
        <taxon>Candidatus Aphodosoma</taxon>
    </lineage>
</organism>
<dbReference type="SUPFAM" id="SSF53067">
    <property type="entry name" value="Actin-like ATPase domain"/>
    <property type="match status" value="2"/>
</dbReference>
<dbReference type="Proteomes" id="UP000712007">
    <property type="component" value="Unassembled WGS sequence"/>
</dbReference>
<dbReference type="GO" id="GO:0047761">
    <property type="term" value="F:butyrate kinase activity"/>
    <property type="evidence" value="ECO:0007669"/>
    <property type="project" value="UniProtKB-UniRule"/>
</dbReference>
<gene>
    <name evidence="9 11" type="primary">buk</name>
    <name evidence="11" type="ORF">IAC51_06060</name>
</gene>
<dbReference type="GO" id="GO:0005524">
    <property type="term" value="F:ATP binding"/>
    <property type="evidence" value="ECO:0007669"/>
    <property type="project" value="UniProtKB-KW"/>
</dbReference>
<keyword evidence="4 9" id="KW-0808">Transferase</keyword>
<comment type="subcellular location">
    <subcellularLocation>
        <location evidence="1 9">Cytoplasm</location>
    </subcellularLocation>
</comment>
<proteinExistence type="inferred from homology"/>
<dbReference type="PIRSF" id="PIRSF036458">
    <property type="entry name" value="Butyrate_kin"/>
    <property type="match status" value="1"/>
</dbReference>
<dbReference type="CDD" id="cd24011">
    <property type="entry name" value="ASKHA_NBD_BK"/>
    <property type="match status" value="1"/>
</dbReference>
<keyword evidence="7 9" id="KW-0067">ATP-binding</keyword>
<keyword evidence="6 9" id="KW-0418">Kinase</keyword>
<keyword evidence="5 9" id="KW-0547">Nucleotide-binding</keyword>
<evidence type="ECO:0000256" key="9">
    <source>
        <dbReference type="HAMAP-Rule" id="MF_00542"/>
    </source>
</evidence>
<keyword evidence="3 9" id="KW-0963">Cytoplasm</keyword>
<reference evidence="11" key="1">
    <citation type="submission" date="2020-10" db="EMBL/GenBank/DDBJ databases">
        <authorList>
            <person name="Gilroy R."/>
        </authorList>
    </citation>
    <scope>NUCLEOTIDE SEQUENCE</scope>
    <source>
        <strain evidence="11">3924</strain>
    </source>
</reference>
<protein>
    <recommendedName>
        <fullName evidence="9">Probable butyrate kinase</fullName>
        <shortName evidence="9">BK</shortName>
        <ecNumber evidence="9">2.7.2.7</ecNumber>
    </recommendedName>
    <alternativeName>
        <fullName evidence="9">Branched-chain carboxylic acid kinase</fullName>
    </alternativeName>
</protein>
<reference evidence="11" key="2">
    <citation type="journal article" date="2021" name="PeerJ">
        <title>Extensive microbial diversity within the chicken gut microbiome revealed by metagenomics and culture.</title>
        <authorList>
            <person name="Gilroy R."/>
            <person name="Ravi A."/>
            <person name="Getino M."/>
            <person name="Pursley I."/>
            <person name="Horton D.L."/>
            <person name="Alikhan N.F."/>
            <person name="Baker D."/>
            <person name="Gharbi K."/>
            <person name="Hall N."/>
            <person name="Watson M."/>
            <person name="Adriaenssens E.M."/>
            <person name="Foster-Nyarko E."/>
            <person name="Jarju S."/>
            <person name="Secka A."/>
            <person name="Antonio M."/>
            <person name="Oren A."/>
            <person name="Chaudhuri R.R."/>
            <person name="La Ragione R."/>
            <person name="Hildebrand F."/>
            <person name="Pallen M.J."/>
        </authorList>
    </citation>
    <scope>NUCLEOTIDE SEQUENCE</scope>
    <source>
        <strain evidence="11">3924</strain>
    </source>
</reference>
<evidence type="ECO:0000256" key="6">
    <source>
        <dbReference type="ARBA" id="ARBA00022777"/>
    </source>
</evidence>
<dbReference type="PANTHER" id="PTHR21060">
    <property type="entry name" value="ACETATE KINASE"/>
    <property type="match status" value="1"/>
</dbReference>
<dbReference type="PRINTS" id="PR00471">
    <property type="entry name" value="ACETATEKNASE"/>
</dbReference>
<dbReference type="InterPro" id="IPR011245">
    <property type="entry name" value="Butyrate_kin"/>
</dbReference>
<evidence type="ECO:0000256" key="7">
    <source>
        <dbReference type="ARBA" id="ARBA00022840"/>
    </source>
</evidence>
<dbReference type="InterPro" id="IPR023865">
    <property type="entry name" value="Aliphatic_acid_kinase_CS"/>
</dbReference>
<dbReference type="GO" id="GO:0006083">
    <property type="term" value="P:acetate metabolic process"/>
    <property type="evidence" value="ECO:0007669"/>
    <property type="project" value="TreeGrafter"/>
</dbReference>
<accession>A0A940DKF4</accession>
<dbReference type="AlphaFoldDB" id="A0A940DKF4"/>
<evidence type="ECO:0000313" key="12">
    <source>
        <dbReference type="Proteomes" id="UP000712007"/>
    </source>
</evidence>
<evidence type="ECO:0000256" key="1">
    <source>
        <dbReference type="ARBA" id="ARBA00004496"/>
    </source>
</evidence>